<sequence>MLNPYGAWMIGACILLVLLIAFGSTLVHKLAGFNRKHHVVGWDESTIYAWDEDED</sequence>
<keyword evidence="1" id="KW-1133">Transmembrane helix</keyword>
<dbReference type="EMBL" id="AMCI01003533">
    <property type="protein sequence ID" value="EJX00099.1"/>
    <property type="molecule type" value="Genomic_DNA"/>
</dbReference>
<name>J9FZV6_9ZZZZ</name>
<keyword evidence="1" id="KW-0812">Transmembrane</keyword>
<protein>
    <submittedName>
        <fullName evidence="2">Secreted protein</fullName>
    </submittedName>
</protein>
<evidence type="ECO:0000313" key="2">
    <source>
        <dbReference type="EMBL" id="EJX00099.1"/>
    </source>
</evidence>
<accession>J9FZV6</accession>
<feature type="transmembrane region" description="Helical" evidence="1">
    <location>
        <begin position="6"/>
        <end position="27"/>
    </location>
</feature>
<proteinExistence type="predicted"/>
<comment type="caution">
    <text evidence="2">The sequence shown here is derived from an EMBL/GenBank/DDBJ whole genome shotgun (WGS) entry which is preliminary data.</text>
</comment>
<gene>
    <name evidence="2" type="ORF">EVA_11793</name>
</gene>
<organism evidence="2">
    <name type="scientific">gut metagenome</name>
    <dbReference type="NCBI Taxonomy" id="749906"/>
    <lineage>
        <taxon>unclassified sequences</taxon>
        <taxon>metagenomes</taxon>
        <taxon>organismal metagenomes</taxon>
    </lineage>
</organism>
<dbReference type="AlphaFoldDB" id="J9FZV6"/>
<keyword evidence="1" id="KW-0472">Membrane</keyword>
<reference evidence="2" key="1">
    <citation type="journal article" date="2012" name="PLoS ONE">
        <title>Gene sets for utilization of primary and secondary nutrition supplies in the distal gut of endangered iberian lynx.</title>
        <authorList>
            <person name="Alcaide M."/>
            <person name="Messina E."/>
            <person name="Richter M."/>
            <person name="Bargiela R."/>
            <person name="Peplies J."/>
            <person name="Huws S.A."/>
            <person name="Newbold C.J."/>
            <person name="Golyshin P.N."/>
            <person name="Simon M.A."/>
            <person name="Lopez G."/>
            <person name="Yakimov M.M."/>
            <person name="Ferrer M."/>
        </authorList>
    </citation>
    <scope>NUCLEOTIDE SEQUENCE</scope>
</reference>
<evidence type="ECO:0000256" key="1">
    <source>
        <dbReference type="SAM" id="Phobius"/>
    </source>
</evidence>